<dbReference type="AlphaFoldDB" id="A0A5K7Z2T1"/>
<dbReference type="Proteomes" id="UP000427906">
    <property type="component" value="Chromosome"/>
</dbReference>
<protein>
    <recommendedName>
        <fullName evidence="5">Lipoprotein</fullName>
    </recommendedName>
</protein>
<dbReference type="PROSITE" id="PS51257">
    <property type="entry name" value="PROKAR_LIPOPROTEIN"/>
    <property type="match status" value="1"/>
</dbReference>
<evidence type="ECO:0000256" key="1">
    <source>
        <dbReference type="SAM" id="MobiDB-lite"/>
    </source>
</evidence>
<evidence type="ECO:0000256" key="2">
    <source>
        <dbReference type="SAM" id="SignalP"/>
    </source>
</evidence>
<feature type="region of interest" description="Disordered" evidence="1">
    <location>
        <begin position="202"/>
        <end position="233"/>
    </location>
</feature>
<reference evidence="3 4" key="1">
    <citation type="submission" date="2019-11" db="EMBL/GenBank/DDBJ databases">
        <title>Comparative genomics of hydrocarbon-degrading Desulfosarcina strains.</title>
        <authorList>
            <person name="Watanabe M."/>
            <person name="Kojima H."/>
            <person name="Fukui M."/>
        </authorList>
    </citation>
    <scope>NUCLEOTIDE SEQUENCE [LARGE SCALE GENOMIC DNA]</scope>
    <source>
        <strain evidence="3 4">PL12</strain>
    </source>
</reference>
<keyword evidence="4" id="KW-1185">Reference proteome</keyword>
<evidence type="ECO:0000313" key="4">
    <source>
        <dbReference type="Proteomes" id="UP000427906"/>
    </source>
</evidence>
<dbReference type="RefSeq" id="WP_176603557.1">
    <property type="nucleotide sequence ID" value="NZ_AP021874.1"/>
</dbReference>
<gene>
    <name evidence="3" type="ORF">DSCA_48870</name>
</gene>
<dbReference type="KEGG" id="dalk:DSCA_48870"/>
<accession>A0A5K7Z2T1</accession>
<organism evidence="3 4">
    <name type="scientific">Desulfosarcina alkanivorans</name>
    <dbReference type="NCBI Taxonomy" id="571177"/>
    <lineage>
        <taxon>Bacteria</taxon>
        <taxon>Pseudomonadati</taxon>
        <taxon>Thermodesulfobacteriota</taxon>
        <taxon>Desulfobacteria</taxon>
        <taxon>Desulfobacterales</taxon>
        <taxon>Desulfosarcinaceae</taxon>
        <taxon>Desulfosarcina</taxon>
    </lineage>
</organism>
<dbReference type="EMBL" id="AP021874">
    <property type="protein sequence ID" value="BBO70957.1"/>
    <property type="molecule type" value="Genomic_DNA"/>
</dbReference>
<feature type="chain" id="PRO_5024371313" description="Lipoprotein" evidence="2">
    <location>
        <begin position="27"/>
        <end position="265"/>
    </location>
</feature>
<proteinExistence type="predicted"/>
<evidence type="ECO:0000313" key="3">
    <source>
        <dbReference type="EMBL" id="BBO70957.1"/>
    </source>
</evidence>
<evidence type="ECO:0008006" key="5">
    <source>
        <dbReference type="Google" id="ProtNLM"/>
    </source>
</evidence>
<feature type="signal peptide" evidence="2">
    <location>
        <begin position="1"/>
        <end position="26"/>
    </location>
</feature>
<keyword evidence="2" id="KW-0732">Signal</keyword>
<sequence length="265" mass="27919">MTKSRPGKPIAAIGILLPLLFGGCAARNVTSQWHTQVIVADGSDAEWSGSPQFYDKSKKASIRLSNDAESIQICFATGDRDLKMRLATEGLSLWLDPDGGKNKVVGIYVPGKRSHFRPADKGADGNHEPKPQELRMPATIEMTYSDTTGPLKMDVEAVRRTGIGIGVGQPDGSRYVYEFIVPFAVDEILADMGSGKEIGVGILPGNGESEKSRRQPSMGSGGGVGAAAEEAAEAERDRVWAAASAVVAAAENPVPESGPIPTKSG</sequence>
<name>A0A5K7Z2T1_9BACT</name>